<reference evidence="2" key="1">
    <citation type="submission" date="2021-01" db="EMBL/GenBank/DDBJ databases">
        <authorList>
            <person name="Corre E."/>
            <person name="Pelletier E."/>
            <person name="Niang G."/>
            <person name="Scheremetjew M."/>
            <person name="Finn R."/>
            <person name="Kale V."/>
            <person name="Holt S."/>
            <person name="Cochrane G."/>
            <person name="Meng A."/>
            <person name="Brown T."/>
            <person name="Cohen L."/>
        </authorList>
    </citation>
    <scope>NUCLEOTIDE SEQUENCE</scope>
    <source>
        <strain evidence="2">GSO104</strain>
    </source>
</reference>
<dbReference type="GO" id="GO:0006269">
    <property type="term" value="P:DNA replication, synthesis of primer"/>
    <property type="evidence" value="ECO:0007669"/>
    <property type="project" value="InterPro"/>
</dbReference>
<dbReference type="AlphaFoldDB" id="A0A6S9CRF1"/>
<dbReference type="SUPFAM" id="SSF56747">
    <property type="entry name" value="Prim-pol domain"/>
    <property type="match status" value="1"/>
</dbReference>
<dbReference type="EMBL" id="HBNS01004968">
    <property type="protein sequence ID" value="CAE4586143.1"/>
    <property type="molecule type" value="Transcribed_RNA"/>
</dbReference>
<dbReference type="PANTHER" id="PTHR10536">
    <property type="entry name" value="DNA PRIMASE SMALL SUBUNIT"/>
    <property type="match status" value="1"/>
</dbReference>
<comment type="similarity">
    <text evidence="1">Belongs to the eukaryotic-type primase small subunit family.</text>
</comment>
<dbReference type="Pfam" id="PF01896">
    <property type="entry name" value="DNA_primase_S"/>
    <property type="match status" value="1"/>
</dbReference>
<organism evidence="2">
    <name type="scientific">Ditylum brightwellii</name>
    <dbReference type="NCBI Taxonomy" id="49249"/>
    <lineage>
        <taxon>Eukaryota</taxon>
        <taxon>Sar</taxon>
        <taxon>Stramenopiles</taxon>
        <taxon>Ochrophyta</taxon>
        <taxon>Bacillariophyta</taxon>
        <taxon>Mediophyceae</taxon>
        <taxon>Lithodesmiophycidae</taxon>
        <taxon>Lithodesmiales</taxon>
        <taxon>Lithodesmiaceae</taxon>
        <taxon>Ditylum</taxon>
    </lineage>
</organism>
<dbReference type="InterPro" id="IPR002755">
    <property type="entry name" value="DNA_primase_S"/>
</dbReference>
<proteinExistence type="inferred from homology"/>
<evidence type="ECO:0000256" key="1">
    <source>
        <dbReference type="ARBA" id="ARBA00009762"/>
    </source>
</evidence>
<protein>
    <submittedName>
        <fullName evidence="2">Uncharacterized protein</fullName>
    </submittedName>
</protein>
<gene>
    <name evidence="2" type="ORF">DBRI00130_LOCUS4028</name>
</gene>
<evidence type="ECO:0000313" key="2">
    <source>
        <dbReference type="EMBL" id="CAE4586143.1"/>
    </source>
</evidence>
<accession>A0A6S9CRF1</accession>
<dbReference type="GO" id="GO:0003899">
    <property type="term" value="F:DNA-directed RNA polymerase activity"/>
    <property type="evidence" value="ECO:0007669"/>
    <property type="project" value="InterPro"/>
</dbReference>
<name>A0A6S9CRF1_9STRA</name>
<dbReference type="Gene3D" id="3.90.920.10">
    <property type="entry name" value="DNA primase, PRIM domain"/>
    <property type="match status" value="1"/>
</dbReference>
<sequence>MASDKNKSAGLAHPLHPMLRRSYGILEPMFIQHVLPAAGHGLLATEEQWTKLLSTLPPAASSVADWLLKKWNGDDCDSTPEEKWIELKRRLLQFRQNESESKHRNKKKLSSSDSIRIEQWPIETVFKYSYPRLDINVSKMRNHLLKSPFCVHPKTGRVCIPINVSQVEQFDPFDVPTLPMLMKELDEYDGEEEEGRKKVQHAWQKTSLRESFEHFEKAFLGPMWKELRKEKREEAEERAAYAGDF</sequence>